<feature type="domain" description="Exonuclease VII large subunit C-terminal" evidence="6">
    <location>
        <begin position="138"/>
        <end position="452"/>
    </location>
</feature>
<evidence type="ECO:0000256" key="2">
    <source>
        <dbReference type="ARBA" id="ARBA00022722"/>
    </source>
</evidence>
<evidence type="ECO:0000256" key="5">
    <source>
        <dbReference type="RuleBase" id="RU004355"/>
    </source>
</evidence>
<dbReference type="GO" id="GO:0005737">
    <property type="term" value="C:cytoplasm"/>
    <property type="evidence" value="ECO:0007669"/>
    <property type="project" value="UniProtKB-SubCell"/>
</dbReference>
<dbReference type="KEGG" id="afri:E3E15_04215"/>
<evidence type="ECO:0000313" key="8">
    <source>
        <dbReference type="Proteomes" id="UP000503320"/>
    </source>
</evidence>
<protein>
    <recommendedName>
        <fullName evidence="5">Exodeoxyribonuclease 7 large subunit</fullName>
        <ecNumber evidence="5">3.1.11.6</ecNumber>
    </recommendedName>
</protein>
<dbReference type="InterPro" id="IPR003753">
    <property type="entry name" value="Exonuc_VII_L"/>
</dbReference>
<gene>
    <name evidence="7" type="ORF">E3E15_04215</name>
</gene>
<dbReference type="PANTHER" id="PTHR30008">
    <property type="entry name" value="EXODEOXYRIBONUCLEASE 7 LARGE SUBUNIT"/>
    <property type="match status" value="1"/>
</dbReference>
<dbReference type="EC" id="3.1.11.6" evidence="5"/>
<keyword evidence="1" id="KW-0963">Cytoplasm</keyword>
<organism evidence="7 8">
    <name type="scientific">Allofrancisella frigidaquae</name>
    <dbReference type="NCBI Taxonomy" id="1085644"/>
    <lineage>
        <taxon>Bacteria</taxon>
        <taxon>Pseudomonadati</taxon>
        <taxon>Pseudomonadota</taxon>
        <taxon>Gammaproteobacteria</taxon>
        <taxon>Thiotrichales</taxon>
        <taxon>Francisellaceae</taxon>
        <taxon>Allofrancisella</taxon>
    </lineage>
</organism>
<dbReference type="GO" id="GO:0008855">
    <property type="term" value="F:exodeoxyribonuclease VII activity"/>
    <property type="evidence" value="ECO:0007669"/>
    <property type="project" value="UniProtKB-UniRule"/>
</dbReference>
<accession>A0A6M3HY74</accession>
<keyword evidence="3 5" id="KW-0378">Hydrolase</keyword>
<keyword evidence="4 5" id="KW-0269">Exonuclease</keyword>
<dbReference type="Pfam" id="PF02601">
    <property type="entry name" value="Exonuc_VII_L"/>
    <property type="match status" value="1"/>
</dbReference>
<dbReference type="AlphaFoldDB" id="A0A6M3HY74"/>
<dbReference type="EMBL" id="CP038017">
    <property type="protein sequence ID" value="QIV94606.1"/>
    <property type="molecule type" value="Genomic_DNA"/>
</dbReference>
<dbReference type="PANTHER" id="PTHR30008:SF0">
    <property type="entry name" value="EXODEOXYRIBONUCLEASE 7 LARGE SUBUNIT"/>
    <property type="match status" value="1"/>
</dbReference>
<proteinExistence type="inferred from homology"/>
<evidence type="ECO:0000256" key="4">
    <source>
        <dbReference type="ARBA" id="ARBA00022839"/>
    </source>
</evidence>
<comment type="subcellular location">
    <subcellularLocation>
        <location evidence="5">Cytoplasm</location>
    </subcellularLocation>
</comment>
<dbReference type="GO" id="GO:0006308">
    <property type="term" value="P:DNA catabolic process"/>
    <property type="evidence" value="ECO:0007669"/>
    <property type="project" value="UniProtKB-UniRule"/>
</dbReference>
<dbReference type="InterPro" id="IPR025824">
    <property type="entry name" value="OB-fold_nuc-bd_dom"/>
</dbReference>
<evidence type="ECO:0000259" key="6">
    <source>
        <dbReference type="Pfam" id="PF02601"/>
    </source>
</evidence>
<dbReference type="CDD" id="cd04489">
    <property type="entry name" value="ExoVII_LU_OBF"/>
    <property type="match status" value="1"/>
</dbReference>
<dbReference type="NCBIfam" id="TIGR00237">
    <property type="entry name" value="xseA"/>
    <property type="match status" value="1"/>
</dbReference>
<dbReference type="InterPro" id="IPR020579">
    <property type="entry name" value="Exonuc_VII_lsu_C"/>
</dbReference>
<dbReference type="GO" id="GO:0009318">
    <property type="term" value="C:exodeoxyribonuclease VII complex"/>
    <property type="evidence" value="ECO:0007669"/>
    <property type="project" value="UniProtKB-UniRule"/>
</dbReference>
<keyword evidence="2 5" id="KW-0540">Nuclease</keyword>
<evidence type="ECO:0000256" key="3">
    <source>
        <dbReference type="ARBA" id="ARBA00022801"/>
    </source>
</evidence>
<keyword evidence="8" id="KW-1185">Reference proteome</keyword>
<dbReference type="Proteomes" id="UP000503320">
    <property type="component" value="Chromosome"/>
</dbReference>
<dbReference type="GO" id="GO:0003676">
    <property type="term" value="F:nucleic acid binding"/>
    <property type="evidence" value="ECO:0007669"/>
    <property type="project" value="InterPro"/>
</dbReference>
<evidence type="ECO:0000256" key="1">
    <source>
        <dbReference type="ARBA" id="ARBA00022490"/>
    </source>
</evidence>
<dbReference type="RefSeq" id="WP_172106710.1">
    <property type="nucleotide sequence ID" value="NZ_CP038017.1"/>
</dbReference>
<evidence type="ECO:0000313" key="7">
    <source>
        <dbReference type="EMBL" id="QIV94606.1"/>
    </source>
</evidence>
<name>A0A6M3HY74_9GAMM</name>
<sequence length="461" mass="52348">MQESLKLSEFLELIKSTIEISFGHDGFWVVAELSEWRASGKHYYGELIEHDGVSKYPVAKIRCNCWANIAGYVNNKFSAVTGELLRPDMKVLLKVAVSYHISFGLSLNIIDIDPSYTLGDRQARKLEILEQLAKKGILDKNKKLQLPKDFTNIAVITSLTAAGKGDFFEEADKLQSLKLCEFDIYEAKMQGKDCAVSVSKAFDEITNNSNKYDTIVLIRGGGSQADLDWFNNILLAENVCNSTLPVMVGIGHERDSTVLDDICTKRFDTPSKVINFITRSIIDNATQAKYNYDSIVGITRALAKQKNSELDTLYISLRTKLNHYLQYIEQTVHHNYKNTLATSKGVIKLYSQSLDTQYKTLVSNTKNSIKYYGYKIDEYYNQSVQNSKHYLSFYNKSSEYLYKQILSLSIQSTLKRGFSLTKAMDGKYITTKEQAQSQIDFEVIYHDGRVNVEVKKDGNTE</sequence>
<reference evidence="7 8" key="1">
    <citation type="submission" date="2019-03" db="EMBL/GenBank/DDBJ databases">
        <title>Complete Genome Sequence of Allofrancisella frigidaquae Strain SYSU 10HL1970 Isolated from Water-Cooling Systems in China.</title>
        <authorList>
            <person name="Ohrman C."/>
            <person name="Uneklint I."/>
            <person name="Sjodin A."/>
        </authorList>
    </citation>
    <scope>NUCLEOTIDE SEQUENCE [LARGE SCALE GENOMIC DNA]</scope>
    <source>
        <strain evidence="7 8">SYSU 10HL1970</strain>
    </source>
</reference>
<comment type="similarity">
    <text evidence="5">Belongs to the XseA family.</text>
</comment>
<comment type="catalytic activity">
    <reaction evidence="5">
        <text>Exonucleolytic cleavage in either 5'- to 3'- or 3'- to 5'-direction to yield nucleoside 5'-phosphates.</text>
        <dbReference type="EC" id="3.1.11.6"/>
    </reaction>
</comment>